<organism evidence="2 3">
    <name type="scientific">Myxococcus landrumensis</name>
    <dbReference type="NCBI Taxonomy" id="2813577"/>
    <lineage>
        <taxon>Bacteria</taxon>
        <taxon>Pseudomonadati</taxon>
        <taxon>Myxococcota</taxon>
        <taxon>Myxococcia</taxon>
        <taxon>Myxococcales</taxon>
        <taxon>Cystobacterineae</taxon>
        <taxon>Myxococcaceae</taxon>
        <taxon>Myxococcus</taxon>
    </lineage>
</organism>
<proteinExistence type="predicted"/>
<dbReference type="RefSeq" id="WP_206716640.1">
    <property type="nucleotide sequence ID" value="NZ_CP071091.1"/>
</dbReference>
<evidence type="ECO:0000256" key="1">
    <source>
        <dbReference type="PROSITE-ProRule" id="PRU00339"/>
    </source>
</evidence>
<dbReference type="InterPro" id="IPR011990">
    <property type="entry name" value="TPR-like_helical_dom_sf"/>
</dbReference>
<keyword evidence="1" id="KW-0802">TPR repeat</keyword>
<evidence type="ECO:0000313" key="2">
    <source>
        <dbReference type="EMBL" id="QSQ14889.1"/>
    </source>
</evidence>
<gene>
    <name evidence="2" type="ORF">JY572_02035</name>
</gene>
<accession>A0ABX7N929</accession>
<protein>
    <submittedName>
        <fullName evidence="2">Tetratricopeptide repeat protein</fullName>
    </submittedName>
</protein>
<dbReference type="PROSITE" id="PS50005">
    <property type="entry name" value="TPR"/>
    <property type="match status" value="4"/>
</dbReference>
<dbReference type="SMART" id="SM00028">
    <property type="entry name" value="TPR"/>
    <property type="match status" value="6"/>
</dbReference>
<dbReference type="Pfam" id="PF14559">
    <property type="entry name" value="TPR_19"/>
    <property type="match status" value="1"/>
</dbReference>
<dbReference type="Pfam" id="PF13432">
    <property type="entry name" value="TPR_16"/>
    <property type="match status" value="2"/>
</dbReference>
<dbReference type="Gene3D" id="1.25.40.10">
    <property type="entry name" value="Tetratricopeptide repeat domain"/>
    <property type="match status" value="2"/>
</dbReference>
<feature type="repeat" description="TPR" evidence="1">
    <location>
        <begin position="65"/>
        <end position="98"/>
    </location>
</feature>
<dbReference type="PROSITE" id="PS51257">
    <property type="entry name" value="PROKAR_LIPOPROTEIN"/>
    <property type="match status" value="1"/>
</dbReference>
<dbReference type="PANTHER" id="PTHR12558:SF13">
    <property type="entry name" value="CELL DIVISION CYCLE PROTEIN 27 HOMOLOG"/>
    <property type="match status" value="1"/>
</dbReference>
<dbReference type="InterPro" id="IPR019734">
    <property type="entry name" value="TPR_rpt"/>
</dbReference>
<feature type="repeat" description="TPR" evidence="1">
    <location>
        <begin position="99"/>
        <end position="132"/>
    </location>
</feature>
<sequence length="378" mass="40671">MTSRLRALPLIALLASAACDERPNVTPKDHAEGLYVKGTAEYLQGHFEAALASYEQMRALAPNDPRLPAARGEVYISLGKLAEASTEFEAALKLEPKRSTNWSRLGFVQAQLGKTDEALGSLRKAVALYPNDFNALEQLAEIHLKKGENDEAIRHFTLAAAAASGESKSELLLRAFEVLGKQGRHAELLALAQKSVNEGVRSSGVYTTLGDSLVRASKLREAAAAYQEAAGLAPRDPTLWELVGTIHMQLDKPGDAIAAYKESLRVKDRAIVHVALARIQLAMKSQEGAEQELAAALESVQGNDVRELKELADLLVTMGRKPDALRILANLSAEHDLQKDVALQLATAKLAHELKDVALRTAACARAAAADPAVKKCP</sequence>
<dbReference type="PANTHER" id="PTHR12558">
    <property type="entry name" value="CELL DIVISION CYCLE 16,23,27"/>
    <property type="match status" value="1"/>
</dbReference>
<evidence type="ECO:0000313" key="3">
    <source>
        <dbReference type="Proteomes" id="UP000663090"/>
    </source>
</evidence>
<dbReference type="EMBL" id="CP071091">
    <property type="protein sequence ID" value="QSQ14889.1"/>
    <property type="molecule type" value="Genomic_DNA"/>
</dbReference>
<reference evidence="2 3" key="1">
    <citation type="submission" date="2021-02" db="EMBL/GenBank/DDBJ databases">
        <title>De Novo genome assembly of isolated myxobacteria.</title>
        <authorList>
            <person name="Stevens D.C."/>
        </authorList>
    </citation>
    <scope>NUCLEOTIDE SEQUENCE [LARGE SCALE GENOMIC DNA]</scope>
    <source>
        <strain evidence="2 3">SCHIC003</strain>
    </source>
</reference>
<dbReference type="SUPFAM" id="SSF48452">
    <property type="entry name" value="TPR-like"/>
    <property type="match status" value="2"/>
</dbReference>
<keyword evidence="3" id="KW-1185">Reference proteome</keyword>
<feature type="repeat" description="TPR" evidence="1">
    <location>
        <begin position="31"/>
        <end position="64"/>
    </location>
</feature>
<name>A0ABX7N929_9BACT</name>
<feature type="repeat" description="TPR" evidence="1">
    <location>
        <begin position="203"/>
        <end position="236"/>
    </location>
</feature>
<dbReference type="Proteomes" id="UP000663090">
    <property type="component" value="Chromosome"/>
</dbReference>